<name>A0A6J5MM77_9CAUD</name>
<sequence>MTVSQLITAALQDLRVLQVGETATANDAAFAFDRLNDWINGLANEGLTVYAQARTTWTISTAASYTIGVGGVINCVRPTGPMDVTNIGFQDTSVSPTIEYNLGPLLTEDAYAGIAQKALTSVYPQAAYYNPTWTAGLGLVYLWPIPTSTTLQGVIYTPVPVAEFASLSTTISLPPGYRRFLRTGLAKELSSAFDAPLTAEQQQAAMESKADIKRANQRLSDLSSGVAGLLFGGAGPHYNIYSDS</sequence>
<evidence type="ECO:0000313" key="2">
    <source>
        <dbReference type="EMBL" id="CAB4178536.1"/>
    </source>
</evidence>
<evidence type="ECO:0000313" key="1">
    <source>
        <dbReference type="EMBL" id="CAB4147738.1"/>
    </source>
</evidence>
<evidence type="ECO:0000313" key="4">
    <source>
        <dbReference type="EMBL" id="CAB4219563.1"/>
    </source>
</evidence>
<dbReference type="Pfam" id="PF24175">
    <property type="entry name" value="SU10_adaptor"/>
    <property type="match status" value="1"/>
</dbReference>
<dbReference type="EMBL" id="LR796490">
    <property type="protein sequence ID" value="CAB4147738.1"/>
    <property type="molecule type" value="Genomic_DNA"/>
</dbReference>
<organism evidence="1">
    <name type="scientific">uncultured Caudovirales phage</name>
    <dbReference type="NCBI Taxonomy" id="2100421"/>
    <lineage>
        <taxon>Viruses</taxon>
        <taxon>Duplodnaviria</taxon>
        <taxon>Heunggongvirae</taxon>
        <taxon>Uroviricota</taxon>
        <taxon>Caudoviricetes</taxon>
        <taxon>Peduoviridae</taxon>
        <taxon>Maltschvirus</taxon>
        <taxon>Maltschvirus maltsch</taxon>
    </lineage>
</organism>
<evidence type="ECO:0000313" key="3">
    <source>
        <dbReference type="EMBL" id="CAB4188006.1"/>
    </source>
</evidence>
<accession>A0A6J5MM77</accession>
<dbReference type="EMBL" id="LR796968">
    <property type="protein sequence ID" value="CAB4178536.1"/>
    <property type="molecule type" value="Genomic_DNA"/>
</dbReference>
<proteinExistence type="predicted"/>
<reference evidence="1" key="1">
    <citation type="submission" date="2020-04" db="EMBL/GenBank/DDBJ databases">
        <authorList>
            <person name="Chiriac C."/>
            <person name="Salcher M."/>
            <person name="Ghai R."/>
            <person name="Kavagutti S V."/>
        </authorList>
    </citation>
    <scope>NUCLEOTIDE SEQUENCE</scope>
</reference>
<dbReference type="EMBL" id="LR797483">
    <property type="protein sequence ID" value="CAB4219563.1"/>
    <property type="molecule type" value="Genomic_DNA"/>
</dbReference>
<dbReference type="EMBL" id="LR797116">
    <property type="protein sequence ID" value="CAB4188006.1"/>
    <property type="molecule type" value="Genomic_DNA"/>
</dbReference>
<protein>
    <submittedName>
        <fullName evidence="1">Uncharacterized protein</fullName>
    </submittedName>
</protein>
<gene>
    <name evidence="2" type="ORF">UFOVP1017_43</name>
    <name evidence="3" type="ORF">UFOVP1168_43</name>
    <name evidence="4" type="ORF">UFOVP1617_10</name>
    <name evidence="1" type="ORF">UFOVP511_43</name>
</gene>
<dbReference type="InterPro" id="IPR056209">
    <property type="entry name" value="SU10_adaptor"/>
</dbReference>